<keyword evidence="2 6" id="KW-0288">FMN</keyword>
<dbReference type="GO" id="GO:0009055">
    <property type="term" value="F:electron transfer activity"/>
    <property type="evidence" value="ECO:0007669"/>
    <property type="project" value="UniProtKB-UniRule"/>
</dbReference>
<proteinExistence type="inferred from homology"/>
<evidence type="ECO:0000256" key="4">
    <source>
        <dbReference type="ARBA" id="ARBA00023027"/>
    </source>
</evidence>
<dbReference type="OrthoDB" id="9787136at2"/>
<dbReference type="Gene3D" id="3.40.50.360">
    <property type="match status" value="1"/>
</dbReference>
<dbReference type="GO" id="GO:0016655">
    <property type="term" value="F:oxidoreductase activity, acting on NAD(P)H, quinone or similar compound as acceptor"/>
    <property type="evidence" value="ECO:0007669"/>
    <property type="project" value="InterPro"/>
</dbReference>
<dbReference type="InterPro" id="IPR050104">
    <property type="entry name" value="FMN-dep_NADH:Q_OxRdtase_AzoR1"/>
</dbReference>
<comment type="caution">
    <text evidence="6">Lacks conserved residue(s) required for the propagation of feature annotation.</text>
</comment>
<comment type="similarity">
    <text evidence="6">Belongs to the azoreductase type 1 family.</text>
</comment>
<sequence>MKNILRVSFSPRGQASESHRLSQKIVELLLEKEPGAQIVERDLGNGSLPHVDGSYAVSQGGPTDVSVDGSMARSEEFIGEIEAADVVIISTPMHNLSIPSALKAWIDHIVRVRRTFNITPAGKVGTLGGRPVFVAIASGGRFSGERANQPDFLTPYLRVILEMIGLNDLTFFSVQGTGSTRDIVLETRAKTDRELEAYFSTFRR</sequence>
<dbReference type="GO" id="GO:0016652">
    <property type="term" value="F:oxidoreductase activity, acting on NAD(P)H as acceptor"/>
    <property type="evidence" value="ECO:0007669"/>
    <property type="project" value="UniProtKB-UniRule"/>
</dbReference>
<dbReference type="InterPro" id="IPR029039">
    <property type="entry name" value="Flavoprotein-like_sf"/>
</dbReference>
<dbReference type="SUPFAM" id="SSF52218">
    <property type="entry name" value="Flavoproteins"/>
    <property type="match status" value="1"/>
</dbReference>
<organism evidence="8 9">
    <name type="scientific">Rhizobium tubonense</name>
    <dbReference type="NCBI Taxonomy" id="484088"/>
    <lineage>
        <taxon>Bacteria</taxon>
        <taxon>Pseudomonadati</taxon>
        <taxon>Pseudomonadota</taxon>
        <taxon>Alphaproteobacteria</taxon>
        <taxon>Hyphomicrobiales</taxon>
        <taxon>Rhizobiaceae</taxon>
        <taxon>Rhizobium/Agrobacterium group</taxon>
        <taxon>Rhizobium</taxon>
    </lineage>
</organism>
<evidence type="ECO:0000256" key="5">
    <source>
        <dbReference type="ARBA" id="ARBA00048542"/>
    </source>
</evidence>
<comment type="catalytic activity">
    <reaction evidence="5">
        <text>N,N-dimethyl-1,4-phenylenediamine + anthranilate + 2 NAD(+) = 2-(4-dimethylaminophenyl)diazenylbenzoate + 2 NADH + 2 H(+)</text>
        <dbReference type="Rhea" id="RHEA:55872"/>
        <dbReference type="ChEBI" id="CHEBI:15378"/>
        <dbReference type="ChEBI" id="CHEBI:15783"/>
        <dbReference type="ChEBI" id="CHEBI:16567"/>
        <dbReference type="ChEBI" id="CHEBI:57540"/>
        <dbReference type="ChEBI" id="CHEBI:57945"/>
        <dbReference type="ChEBI" id="CHEBI:71579"/>
        <dbReference type="EC" id="1.7.1.17"/>
    </reaction>
    <physiologicalReaction direction="right-to-left" evidence="5">
        <dbReference type="Rhea" id="RHEA:55874"/>
    </physiologicalReaction>
</comment>
<evidence type="ECO:0000313" key="9">
    <source>
        <dbReference type="Proteomes" id="UP000248925"/>
    </source>
</evidence>
<comment type="function">
    <text evidence="6">Also exhibits azoreductase activity. Catalyzes the reductive cleavage of the azo bond in aromatic azo compounds to the corresponding amines.</text>
</comment>
<comment type="subunit">
    <text evidence="6">Homodimer.</text>
</comment>
<evidence type="ECO:0000256" key="1">
    <source>
        <dbReference type="ARBA" id="ARBA00022630"/>
    </source>
</evidence>
<comment type="function">
    <text evidence="6">Quinone reductase that provides resistance to thiol-specific stress caused by electrophilic quinones.</text>
</comment>
<evidence type="ECO:0000256" key="6">
    <source>
        <dbReference type="HAMAP-Rule" id="MF_01216"/>
    </source>
</evidence>
<dbReference type="Pfam" id="PF02525">
    <property type="entry name" value="Flavodoxin_2"/>
    <property type="match status" value="1"/>
</dbReference>
<accession>A0A2W4C4V6</accession>
<dbReference type="AlphaFoldDB" id="A0A2W4C4V6"/>
<dbReference type="GO" id="GO:0010181">
    <property type="term" value="F:FMN binding"/>
    <property type="evidence" value="ECO:0007669"/>
    <property type="project" value="UniProtKB-UniRule"/>
</dbReference>
<evidence type="ECO:0000259" key="7">
    <source>
        <dbReference type="Pfam" id="PF02525"/>
    </source>
</evidence>
<gene>
    <name evidence="6" type="primary">azoR</name>
    <name evidence="8" type="ORF">CPY51_28455</name>
</gene>
<evidence type="ECO:0000313" key="8">
    <source>
        <dbReference type="EMBL" id="PZM08612.1"/>
    </source>
</evidence>
<keyword evidence="3 6" id="KW-0560">Oxidoreductase</keyword>
<dbReference type="EMBL" id="PCDP01000068">
    <property type="protein sequence ID" value="PZM08612.1"/>
    <property type="molecule type" value="Genomic_DNA"/>
</dbReference>
<protein>
    <recommendedName>
        <fullName evidence="6">FMN dependent NADH:quinone oxidoreductase</fullName>
        <ecNumber evidence="6">1.6.5.-</ecNumber>
    </recommendedName>
    <alternativeName>
        <fullName evidence="6">Azo-dye reductase</fullName>
    </alternativeName>
    <alternativeName>
        <fullName evidence="6">FMN-dependent NADH-azo compound oxidoreductase</fullName>
    </alternativeName>
    <alternativeName>
        <fullName evidence="6">FMN-dependent NADH-azoreductase</fullName>
        <ecNumber evidence="6">1.7.1.17</ecNumber>
    </alternativeName>
</protein>
<comment type="caution">
    <text evidence="8">The sequence shown here is derived from an EMBL/GenBank/DDBJ whole genome shotgun (WGS) entry which is preliminary data.</text>
</comment>
<dbReference type="Proteomes" id="UP000248925">
    <property type="component" value="Unassembled WGS sequence"/>
</dbReference>
<keyword evidence="9" id="KW-1185">Reference proteome</keyword>
<evidence type="ECO:0000256" key="3">
    <source>
        <dbReference type="ARBA" id="ARBA00023002"/>
    </source>
</evidence>
<keyword evidence="1 6" id="KW-0285">Flavoprotein</keyword>
<dbReference type="PANTHER" id="PTHR43741:SF4">
    <property type="entry name" value="FMN-DEPENDENT NADH:QUINONE OXIDOREDUCTASE"/>
    <property type="match status" value="1"/>
</dbReference>
<comment type="cofactor">
    <cofactor evidence="6">
        <name>FMN</name>
        <dbReference type="ChEBI" id="CHEBI:58210"/>
    </cofactor>
    <text evidence="6">Binds 1 FMN per subunit.</text>
</comment>
<reference evidence="8 9" key="1">
    <citation type="journal article" date="2018" name="Sci. Rep.">
        <title>Rhizobium tumorigenes sp. nov., a novel plant tumorigenic bacterium isolated from cane gall tumors on thornless blackberry.</title>
        <authorList>
            <person name="Kuzmanovi N."/>
            <person name="Smalla K."/>
            <person name="Gronow S."/>
            <person name="PuBawska J."/>
        </authorList>
    </citation>
    <scope>NUCLEOTIDE SEQUENCE [LARGE SCALE GENOMIC DNA]</scope>
    <source>
        <strain evidence="8 9">CCBAU 85046</strain>
    </source>
</reference>
<feature type="binding site" evidence="6">
    <location>
        <begin position="16"/>
        <end position="18"/>
    </location>
    <ligand>
        <name>FMN</name>
        <dbReference type="ChEBI" id="CHEBI:58210"/>
    </ligand>
</feature>
<feature type="domain" description="Flavodoxin-like fold" evidence="7">
    <location>
        <begin position="2"/>
        <end position="196"/>
    </location>
</feature>
<dbReference type="RefSeq" id="WP_111163591.1">
    <property type="nucleotide sequence ID" value="NZ_PCDP01000068.1"/>
</dbReference>
<feature type="binding site" evidence="6">
    <location>
        <position position="10"/>
    </location>
    <ligand>
        <name>FMN</name>
        <dbReference type="ChEBI" id="CHEBI:58210"/>
    </ligand>
</feature>
<dbReference type="InterPro" id="IPR023048">
    <property type="entry name" value="NADH:quinone_OxRdtase_FMN_depd"/>
</dbReference>
<dbReference type="EC" id="1.7.1.17" evidence="6"/>
<dbReference type="InterPro" id="IPR003680">
    <property type="entry name" value="Flavodoxin_fold"/>
</dbReference>
<comment type="catalytic activity">
    <reaction evidence="6">
        <text>2 a quinone + NADH + H(+) = 2 a 1,4-benzosemiquinone + NAD(+)</text>
        <dbReference type="Rhea" id="RHEA:65952"/>
        <dbReference type="ChEBI" id="CHEBI:15378"/>
        <dbReference type="ChEBI" id="CHEBI:57540"/>
        <dbReference type="ChEBI" id="CHEBI:57945"/>
        <dbReference type="ChEBI" id="CHEBI:132124"/>
        <dbReference type="ChEBI" id="CHEBI:134225"/>
    </reaction>
</comment>
<name>A0A2W4C4V6_9HYPH</name>
<dbReference type="EC" id="1.6.5.-" evidence="6"/>
<evidence type="ECO:0000256" key="2">
    <source>
        <dbReference type="ARBA" id="ARBA00022643"/>
    </source>
</evidence>
<keyword evidence="4 6" id="KW-0520">NAD</keyword>
<dbReference type="PANTHER" id="PTHR43741">
    <property type="entry name" value="FMN-DEPENDENT NADH-AZOREDUCTASE 1"/>
    <property type="match status" value="1"/>
</dbReference>
<dbReference type="HAMAP" id="MF_01216">
    <property type="entry name" value="Azoreductase_type1"/>
    <property type="match status" value="1"/>
</dbReference>